<dbReference type="InterPro" id="IPR036388">
    <property type="entry name" value="WH-like_DNA-bd_sf"/>
</dbReference>
<reference evidence="10 11" key="1">
    <citation type="submission" date="2021-10" db="EMBL/GenBank/DDBJ databases">
        <title>Streptomyces gossypii sp. nov., isolated from soil collected from cotton field.</title>
        <authorList>
            <person name="Ge X."/>
            <person name="Chen X."/>
            <person name="Liu W."/>
        </authorList>
    </citation>
    <scope>NUCLEOTIDE SEQUENCE [LARGE SCALE GENOMIC DNA]</scope>
    <source>
        <strain evidence="10 11">N2-109</strain>
    </source>
</reference>
<evidence type="ECO:0000256" key="4">
    <source>
        <dbReference type="ARBA" id="ARBA00023027"/>
    </source>
</evidence>
<keyword evidence="6 7" id="KW-0804">Transcription</keyword>
<dbReference type="Proteomes" id="UP001156389">
    <property type="component" value="Unassembled WGS sequence"/>
</dbReference>
<comment type="caution">
    <text evidence="10">The sequence shown here is derived from an EMBL/GenBank/DDBJ whole genome shotgun (WGS) entry which is preliminary data.</text>
</comment>
<dbReference type="NCBIfam" id="NF003994">
    <property type="entry name" value="PRK05472.2-3"/>
    <property type="match status" value="1"/>
</dbReference>
<accession>A0ABT2JVY7</accession>
<dbReference type="RefSeq" id="WP_260219397.1">
    <property type="nucleotide sequence ID" value="NZ_JAJAGO010000009.1"/>
</dbReference>
<comment type="subunit">
    <text evidence="7">Homodimer.</text>
</comment>
<evidence type="ECO:0000256" key="8">
    <source>
        <dbReference type="SAM" id="MobiDB-lite"/>
    </source>
</evidence>
<dbReference type="InterPro" id="IPR009718">
    <property type="entry name" value="Rex_DNA-bd_C_dom"/>
</dbReference>
<dbReference type="PANTHER" id="PTHR35786:SF1">
    <property type="entry name" value="REDOX-SENSING TRANSCRIPTIONAL REPRESSOR REX 1"/>
    <property type="match status" value="1"/>
</dbReference>
<evidence type="ECO:0000256" key="3">
    <source>
        <dbReference type="ARBA" id="ARBA00023015"/>
    </source>
</evidence>
<protein>
    <recommendedName>
        <fullName evidence="7">Redox-sensing transcriptional repressor Rex</fullName>
    </recommendedName>
</protein>
<evidence type="ECO:0000259" key="9">
    <source>
        <dbReference type="SMART" id="SM00881"/>
    </source>
</evidence>
<dbReference type="PANTHER" id="PTHR35786">
    <property type="entry name" value="REDOX-SENSING TRANSCRIPTIONAL REPRESSOR REX"/>
    <property type="match status" value="1"/>
</dbReference>
<feature type="binding site" evidence="7">
    <location>
        <begin position="101"/>
        <end position="106"/>
    </location>
    <ligand>
        <name>NAD(+)</name>
        <dbReference type="ChEBI" id="CHEBI:57540"/>
    </ligand>
</feature>
<keyword evidence="3 7" id="KW-0805">Transcription regulation</keyword>
<dbReference type="InterPro" id="IPR003781">
    <property type="entry name" value="CoA-bd"/>
</dbReference>
<dbReference type="NCBIfam" id="NF003989">
    <property type="entry name" value="PRK05472.1-3"/>
    <property type="match status" value="1"/>
</dbReference>
<name>A0ABT2JVY7_9ACTN</name>
<keyword evidence="5 7" id="KW-0238">DNA-binding</keyword>
<feature type="region of interest" description="Disordered" evidence="8">
    <location>
        <begin position="218"/>
        <end position="303"/>
    </location>
</feature>
<feature type="DNA-binding region" description="H-T-H motif" evidence="7">
    <location>
        <begin position="27"/>
        <end position="66"/>
    </location>
</feature>
<keyword evidence="1 7" id="KW-0963">Cytoplasm</keyword>
<comment type="similarity">
    <text evidence="7">Belongs to the transcriptional regulatory Rex family.</text>
</comment>
<dbReference type="InterPro" id="IPR022876">
    <property type="entry name" value="Tscrpt_rep_Rex"/>
</dbReference>
<dbReference type="SUPFAM" id="SSF51735">
    <property type="entry name" value="NAD(P)-binding Rossmann-fold domains"/>
    <property type="match status" value="1"/>
</dbReference>
<keyword evidence="4 7" id="KW-0520">NAD</keyword>
<evidence type="ECO:0000256" key="2">
    <source>
        <dbReference type="ARBA" id="ARBA00022491"/>
    </source>
</evidence>
<dbReference type="NCBIfam" id="NF003996">
    <property type="entry name" value="PRK05472.2-5"/>
    <property type="match status" value="1"/>
</dbReference>
<sequence>MATGRTHRPATTRSRGIPEATVARLPLYLRALTALSERSVPTVSSEELAAAAGVNSAKLRKDFSYLGSYGTRGVGYDVEYLVYQISRELGLTQDWPVVIVGIGNLGAALANYGGFASRGFRVAALIDADPEMAGRPVAGIPVQHTDELEKIISDNGVSIGVIATPAGSAQQVCERLVAAGITSILNFAPTVLSVPEGVDVRKVDLSIELQILAFHEQRKAGEEAPAEEESAPPAAPPAATVTKVPRASGKTAAGQKSGATGPPGTAAETDAVPVADAAGAAAGMAAKRPEAGPDGDVPAVMPA</sequence>
<dbReference type="NCBIfam" id="NF003992">
    <property type="entry name" value="PRK05472.2-1"/>
    <property type="match status" value="1"/>
</dbReference>
<dbReference type="InterPro" id="IPR036390">
    <property type="entry name" value="WH_DNA-bd_sf"/>
</dbReference>
<keyword evidence="11" id="KW-1185">Reference proteome</keyword>
<dbReference type="Gene3D" id="3.40.50.720">
    <property type="entry name" value="NAD(P)-binding Rossmann-like Domain"/>
    <property type="match status" value="1"/>
</dbReference>
<keyword evidence="2 7" id="KW-0678">Repressor</keyword>
<comment type="function">
    <text evidence="7">Modulates transcription in response to changes in cellular NADH/NAD(+) redox state.</text>
</comment>
<dbReference type="SUPFAM" id="SSF46785">
    <property type="entry name" value="Winged helix' DNA-binding domain"/>
    <property type="match status" value="1"/>
</dbReference>
<evidence type="ECO:0000256" key="7">
    <source>
        <dbReference type="HAMAP-Rule" id="MF_01131"/>
    </source>
</evidence>
<dbReference type="NCBIfam" id="NF003995">
    <property type="entry name" value="PRK05472.2-4"/>
    <property type="match status" value="1"/>
</dbReference>
<evidence type="ECO:0000256" key="6">
    <source>
        <dbReference type="ARBA" id="ARBA00023163"/>
    </source>
</evidence>
<dbReference type="EMBL" id="JAJAGO010000009">
    <property type="protein sequence ID" value="MCT2592057.1"/>
    <property type="molecule type" value="Genomic_DNA"/>
</dbReference>
<evidence type="ECO:0000256" key="5">
    <source>
        <dbReference type="ARBA" id="ARBA00023125"/>
    </source>
</evidence>
<proteinExistence type="inferred from homology"/>
<dbReference type="InterPro" id="IPR058236">
    <property type="entry name" value="Rex_actinobacterial-type"/>
</dbReference>
<organism evidence="10 11">
    <name type="scientific">Streptomyces gossypii</name>
    <dbReference type="NCBI Taxonomy" id="2883101"/>
    <lineage>
        <taxon>Bacteria</taxon>
        <taxon>Bacillati</taxon>
        <taxon>Actinomycetota</taxon>
        <taxon>Actinomycetes</taxon>
        <taxon>Kitasatosporales</taxon>
        <taxon>Streptomycetaceae</taxon>
        <taxon>Streptomyces</taxon>
    </lineage>
</organism>
<feature type="compositionally biased region" description="Low complexity" evidence="8">
    <location>
        <begin position="270"/>
        <end position="286"/>
    </location>
</feature>
<comment type="subcellular location">
    <subcellularLocation>
        <location evidence="7">Cytoplasm</location>
    </subcellularLocation>
</comment>
<evidence type="ECO:0000313" key="11">
    <source>
        <dbReference type="Proteomes" id="UP001156389"/>
    </source>
</evidence>
<feature type="domain" description="CoA-binding" evidence="9">
    <location>
        <begin position="90"/>
        <end position="191"/>
    </location>
</feature>
<gene>
    <name evidence="7" type="primary">rex</name>
    <name evidence="10" type="ORF">LHJ74_19485</name>
</gene>
<dbReference type="Pfam" id="PF02629">
    <property type="entry name" value="CoA_binding"/>
    <property type="match status" value="1"/>
</dbReference>
<dbReference type="Pfam" id="PF06971">
    <property type="entry name" value="Put_DNA-bind_N"/>
    <property type="match status" value="1"/>
</dbReference>
<evidence type="ECO:0000256" key="1">
    <source>
        <dbReference type="ARBA" id="ARBA00022490"/>
    </source>
</evidence>
<dbReference type="NCBIfam" id="NF003993">
    <property type="entry name" value="PRK05472.2-2"/>
    <property type="match status" value="1"/>
</dbReference>
<dbReference type="InterPro" id="IPR036291">
    <property type="entry name" value="NAD(P)-bd_dom_sf"/>
</dbReference>
<evidence type="ECO:0000313" key="10">
    <source>
        <dbReference type="EMBL" id="MCT2592057.1"/>
    </source>
</evidence>
<dbReference type="SMART" id="SM00881">
    <property type="entry name" value="CoA_binding"/>
    <property type="match status" value="1"/>
</dbReference>
<dbReference type="HAMAP" id="MF_01131">
    <property type="entry name" value="Rex"/>
    <property type="match status" value="1"/>
</dbReference>
<dbReference type="Gene3D" id="1.10.10.10">
    <property type="entry name" value="Winged helix-like DNA-binding domain superfamily/Winged helix DNA-binding domain"/>
    <property type="match status" value="1"/>
</dbReference>